<name>A0A494G8S2_SOLLC</name>
<reference evidence="1" key="1">
    <citation type="journal article" date="2012" name="Nature">
        <title>The tomato genome sequence provides insights into fleshy fruit evolution.</title>
        <authorList>
            <consortium name="Tomato Genome Consortium"/>
        </authorList>
    </citation>
    <scope>NUCLEOTIDE SEQUENCE [LARGE SCALE GENOMIC DNA]</scope>
    <source>
        <strain evidence="1">cv. Heinz 1706</strain>
    </source>
</reference>
<dbReference type="EnsemblPlants" id="Solyc00g014290.1.1">
    <property type="protein sequence ID" value="Solyc00g014290.1.1"/>
    <property type="gene ID" value="Solyc00g014290.1"/>
</dbReference>
<dbReference type="PaxDb" id="4081-Solyc00g014290.1.1"/>
<keyword evidence="2" id="KW-1185">Reference proteome</keyword>
<protein>
    <submittedName>
        <fullName evidence="1">Uncharacterized protein</fullName>
    </submittedName>
</protein>
<dbReference type="Gramene" id="Solyc00g014290.1.1">
    <property type="protein sequence ID" value="Solyc00g014290.1.1"/>
    <property type="gene ID" value="Solyc00g014290.1"/>
</dbReference>
<dbReference type="Proteomes" id="UP000004994">
    <property type="component" value="Unassembled WGS sequence"/>
</dbReference>
<dbReference type="InParanoid" id="A0A494G8S2"/>
<dbReference type="AlphaFoldDB" id="A0A494G8S2"/>
<reference evidence="1" key="2">
    <citation type="submission" date="2019-04" db="UniProtKB">
        <authorList>
            <consortium name="EnsemblPlants"/>
        </authorList>
    </citation>
    <scope>IDENTIFICATION</scope>
    <source>
        <strain evidence="1">cv. Heinz 1706</strain>
    </source>
</reference>
<evidence type="ECO:0000313" key="1">
    <source>
        <dbReference type="EnsemblPlants" id="Solyc00g014290.1.1"/>
    </source>
</evidence>
<accession>A0A494G8S2</accession>
<evidence type="ECO:0000313" key="2">
    <source>
        <dbReference type="Proteomes" id="UP000004994"/>
    </source>
</evidence>
<proteinExistence type="predicted"/>
<organism evidence="1">
    <name type="scientific">Solanum lycopersicum</name>
    <name type="common">Tomato</name>
    <name type="synonym">Lycopersicon esculentum</name>
    <dbReference type="NCBI Taxonomy" id="4081"/>
    <lineage>
        <taxon>Eukaryota</taxon>
        <taxon>Viridiplantae</taxon>
        <taxon>Streptophyta</taxon>
        <taxon>Embryophyta</taxon>
        <taxon>Tracheophyta</taxon>
        <taxon>Spermatophyta</taxon>
        <taxon>Magnoliopsida</taxon>
        <taxon>eudicotyledons</taxon>
        <taxon>Gunneridae</taxon>
        <taxon>Pentapetalae</taxon>
        <taxon>asterids</taxon>
        <taxon>lamiids</taxon>
        <taxon>Solanales</taxon>
        <taxon>Solanaceae</taxon>
        <taxon>Solanoideae</taxon>
        <taxon>Solaneae</taxon>
        <taxon>Solanum</taxon>
        <taxon>Solanum subgen. Lycopersicon</taxon>
    </lineage>
</organism>
<sequence>MASHSGRRLTVFDVQGPCCHAPPDIVYLYLQSKGDDGMLCLRSTDRVSCRRSMMTFHAQHRSTYKSDDGMPWLSSSNIVCCSMAMMRMPRPTSSYHVCCPRAMMECHS</sequence>